<dbReference type="Gene3D" id="2.60.40.10">
    <property type="entry name" value="Immunoglobulins"/>
    <property type="match status" value="1"/>
</dbReference>
<accession>A0A514CP28</accession>
<dbReference type="EMBL" id="CP041253">
    <property type="protein sequence ID" value="QDH81571.1"/>
    <property type="molecule type" value="Genomic_DNA"/>
</dbReference>
<dbReference type="OrthoDB" id="1522602at2"/>
<dbReference type="Pfam" id="PF17116">
    <property type="entry name" value="T9SS_plug_1st"/>
    <property type="match status" value="1"/>
</dbReference>
<evidence type="ECO:0000313" key="2">
    <source>
        <dbReference type="EMBL" id="QDH81571.1"/>
    </source>
</evidence>
<name>A0A514CP28_9BACT</name>
<dbReference type="InterPro" id="IPR013783">
    <property type="entry name" value="Ig-like_fold"/>
</dbReference>
<dbReference type="AlphaFoldDB" id="A0A514CP28"/>
<gene>
    <name evidence="2" type="ORF">FKX85_12075</name>
</gene>
<dbReference type="Proteomes" id="UP000316614">
    <property type="component" value="Chromosome"/>
</dbReference>
<organism evidence="2 3">
    <name type="scientific">Echinicola soli</name>
    <dbReference type="NCBI Taxonomy" id="2591634"/>
    <lineage>
        <taxon>Bacteria</taxon>
        <taxon>Pseudomonadati</taxon>
        <taxon>Bacteroidota</taxon>
        <taxon>Cytophagia</taxon>
        <taxon>Cytophagales</taxon>
        <taxon>Cyclobacteriaceae</taxon>
        <taxon>Echinicola</taxon>
    </lineage>
</organism>
<proteinExistence type="predicted"/>
<dbReference type="InterPro" id="IPR031345">
    <property type="entry name" value="T9SS_Plug_N"/>
</dbReference>
<keyword evidence="3" id="KW-1185">Reference proteome</keyword>
<dbReference type="KEGG" id="echi:FKX85_12075"/>
<evidence type="ECO:0000259" key="1">
    <source>
        <dbReference type="Pfam" id="PF17116"/>
    </source>
</evidence>
<reference evidence="2 3" key="1">
    <citation type="submission" date="2019-06" db="EMBL/GenBank/DDBJ databases">
        <title>Echinicola alkalisoli sp. nov. isolated from saline soil.</title>
        <authorList>
            <person name="Sun J.-Q."/>
            <person name="Xu L."/>
        </authorList>
    </citation>
    <scope>NUCLEOTIDE SEQUENCE [LARGE SCALE GENOMIC DNA]</scope>
    <source>
        <strain evidence="2 3">LN3S3</strain>
    </source>
</reference>
<evidence type="ECO:0000313" key="3">
    <source>
        <dbReference type="Proteomes" id="UP000316614"/>
    </source>
</evidence>
<sequence length="421" mass="48410">MRILTVLFWFVSFFPIVVFGQEVLGNKVFEENIQTVQLYRSGGNMSAQMNAPVIALGSGGLILEFDDLAYEPDRYSATLIHCDADWTPSGLKAADYLSRFNEFNITEYDYSINTRVPYVHFTFPVPQVTKSGNYILKVYRGRNEDEVIITRRFMVYQDQAKVGVQLLPPTMSEDRMSGQQIDVLVNYGARELKNPLENVQVVVRQNQRWDNAKVGGKPSFIRHDKSQLEYRFFAGENIFEAGNEFRFIDLRYVRTTGRNIVSVDMKDDVVYASTAINEPRSTTSYLEYLDLNGQYVVENQERGNPKLESEYVLVTFRADMGEVAGEPFIFGALTNWGQSAQAIMTKNASSGDYRTSLLLKQGWYDYQIAVKKEGKWNTAFMEGSHFQTENEYDVLVYYRDFGSRYDELIGYTAINANKRRF</sequence>
<protein>
    <submittedName>
        <fullName evidence="2">DUF5103 domain-containing protein</fullName>
    </submittedName>
</protein>
<feature type="domain" description="Type 9 secretion system plug protein N-terminal" evidence="1">
    <location>
        <begin position="33"/>
        <end position="157"/>
    </location>
</feature>